<keyword evidence="2" id="KW-1185">Reference proteome</keyword>
<dbReference type="OrthoDB" id="5569793at2"/>
<accession>A0A2S6GE33</accession>
<evidence type="ECO:0008006" key="3">
    <source>
        <dbReference type="Google" id="ProtNLM"/>
    </source>
</evidence>
<dbReference type="RefSeq" id="WP_104425522.1">
    <property type="nucleotide sequence ID" value="NZ_PTIY01000036.1"/>
</dbReference>
<evidence type="ECO:0000313" key="1">
    <source>
        <dbReference type="EMBL" id="PPK63470.1"/>
    </source>
</evidence>
<proteinExistence type="predicted"/>
<dbReference type="AlphaFoldDB" id="A0A2S6GE33"/>
<evidence type="ECO:0000313" key="2">
    <source>
        <dbReference type="Proteomes" id="UP000238071"/>
    </source>
</evidence>
<dbReference type="EMBL" id="PTIY01000036">
    <property type="protein sequence ID" value="PPK63470.1"/>
    <property type="molecule type" value="Genomic_DNA"/>
</dbReference>
<reference evidence="1 2" key="1">
    <citation type="submission" date="2018-02" db="EMBL/GenBank/DDBJ databases">
        <title>Subsurface microbial communities from deep shales in Ohio and West Virginia, USA.</title>
        <authorList>
            <person name="Wrighton K."/>
        </authorList>
    </citation>
    <scope>NUCLEOTIDE SEQUENCE [LARGE SCALE GENOMIC DNA]</scope>
    <source>
        <strain evidence="1 2">OWC-G53F</strain>
    </source>
</reference>
<protein>
    <recommendedName>
        <fullName evidence="3">Phage protein</fullName>
    </recommendedName>
</protein>
<dbReference type="Proteomes" id="UP000238071">
    <property type="component" value="Unassembled WGS sequence"/>
</dbReference>
<comment type="caution">
    <text evidence="1">The sequence shown here is derived from an EMBL/GenBank/DDBJ whole genome shotgun (WGS) entry which is preliminary data.</text>
</comment>
<sequence>MAAAKKTSFYHTRNKIAPNKQQAAELLGVDIPEIERMDKEGAPVMAERLLLLWDKKYINAPGWDGWVFSRGALMHKNKRWRPENLLNVRREAERIGQLEAELHKLYSISGLVKITKKLIFRNRRKYYR</sequence>
<name>A0A2S6GE33_9GAMM</name>
<gene>
    <name evidence="1" type="ORF">B0F88_1364</name>
</gene>
<organism evidence="1 2">
    <name type="scientific">Methylobacter tundripaludum</name>
    <dbReference type="NCBI Taxonomy" id="173365"/>
    <lineage>
        <taxon>Bacteria</taxon>
        <taxon>Pseudomonadati</taxon>
        <taxon>Pseudomonadota</taxon>
        <taxon>Gammaproteobacteria</taxon>
        <taxon>Methylococcales</taxon>
        <taxon>Methylococcaceae</taxon>
        <taxon>Methylobacter</taxon>
    </lineage>
</organism>